<name>A0A8X7V2H9_BRACI</name>
<dbReference type="AlphaFoldDB" id="A0A8X7V2H9"/>
<organism evidence="1 2">
    <name type="scientific">Brassica carinata</name>
    <name type="common">Ethiopian mustard</name>
    <name type="synonym">Abyssinian cabbage</name>
    <dbReference type="NCBI Taxonomy" id="52824"/>
    <lineage>
        <taxon>Eukaryota</taxon>
        <taxon>Viridiplantae</taxon>
        <taxon>Streptophyta</taxon>
        <taxon>Embryophyta</taxon>
        <taxon>Tracheophyta</taxon>
        <taxon>Spermatophyta</taxon>
        <taxon>Magnoliopsida</taxon>
        <taxon>eudicotyledons</taxon>
        <taxon>Gunneridae</taxon>
        <taxon>Pentapetalae</taxon>
        <taxon>rosids</taxon>
        <taxon>malvids</taxon>
        <taxon>Brassicales</taxon>
        <taxon>Brassicaceae</taxon>
        <taxon>Brassiceae</taxon>
        <taxon>Brassica</taxon>
    </lineage>
</organism>
<gene>
    <name evidence="1" type="ORF">Bca52824_035213</name>
</gene>
<protein>
    <submittedName>
        <fullName evidence="1">Uncharacterized protein</fullName>
    </submittedName>
</protein>
<evidence type="ECO:0000313" key="2">
    <source>
        <dbReference type="Proteomes" id="UP000886595"/>
    </source>
</evidence>
<reference evidence="1 2" key="1">
    <citation type="submission" date="2020-02" db="EMBL/GenBank/DDBJ databases">
        <authorList>
            <person name="Ma Q."/>
            <person name="Huang Y."/>
            <person name="Song X."/>
            <person name="Pei D."/>
        </authorList>
    </citation>
    <scope>NUCLEOTIDE SEQUENCE [LARGE SCALE GENOMIC DNA]</scope>
    <source>
        <strain evidence="1">Sxm20200214</strain>
        <tissue evidence="1">Leaf</tissue>
    </source>
</reference>
<dbReference type="EMBL" id="JAAMPC010000008">
    <property type="protein sequence ID" value="KAG2298741.1"/>
    <property type="molecule type" value="Genomic_DNA"/>
</dbReference>
<dbReference type="OrthoDB" id="10384024at2759"/>
<proteinExistence type="predicted"/>
<keyword evidence="2" id="KW-1185">Reference proteome</keyword>
<sequence>MSSSNNFQKSCDVEMSTVVGAISSDPSAAGAVPAHIAEFLSFQTELAHCEAEETANPIRGMSLRPATPTNAPTSEVPLVRDAIAAGGMVATDVSAPEVKVQQSGSSTTPVHVIDAKPVHESMPPLPPAKRDTVL</sequence>
<dbReference type="Proteomes" id="UP000886595">
    <property type="component" value="Unassembled WGS sequence"/>
</dbReference>
<accession>A0A8X7V2H9</accession>
<evidence type="ECO:0000313" key="1">
    <source>
        <dbReference type="EMBL" id="KAG2298741.1"/>
    </source>
</evidence>
<comment type="caution">
    <text evidence="1">The sequence shown here is derived from an EMBL/GenBank/DDBJ whole genome shotgun (WGS) entry which is preliminary data.</text>
</comment>